<keyword evidence="3" id="KW-0812">Transmembrane</keyword>
<sequence>MAAIASRRRGAHADYTWPGYVDALASLLMVLVFLLAFYTVAQFALGSAVTEREQEISRLKGDVSSRDQAIDRLNRQIAQLGDLLSMERLRGGDLDRQVSVLTTRLRDETAARDKLAVDLAATERRIDGFTIEQGRLNKRIGELGAERDKLSGERDKLATQAAALTRDKATLEKQVTDLTAAQEKQARELTAAMSEREKLSAELLALTGDRDKLAALLKAAEAKALTASGDAEKAAAALRREIDRQKLELTRLAASLAAANQEKGKLWDELTEEQKLSAESKAALVRMTAEMNATRAELERLTAALDAADVKAKDQQAQIVDLGQRLNRALASKVEELARYRSEFFGRMREALRNQPGINVVGDRFVFQSEILFDKASAVLKPEGVVRMTELALRLKEIAATIPPDINWVLQVEGHTDSVPISTPQFPSNWELSAARAIEVVKFFEGQGLPPQRLMAAGYAANAPLEPGNSEAARSRNRRIEIRLTSR</sequence>
<dbReference type="PROSITE" id="PS51123">
    <property type="entry name" value="OMPA_2"/>
    <property type="match status" value="1"/>
</dbReference>
<dbReference type="PANTHER" id="PTHR30329:SF21">
    <property type="entry name" value="LIPOPROTEIN YIAD-RELATED"/>
    <property type="match status" value="1"/>
</dbReference>
<evidence type="ECO:0000256" key="2">
    <source>
        <dbReference type="SAM" id="Coils"/>
    </source>
</evidence>
<dbReference type="Gene3D" id="3.30.1330.60">
    <property type="entry name" value="OmpA-like domain"/>
    <property type="match status" value="1"/>
</dbReference>
<dbReference type="AlphaFoldDB" id="A0A5C8PHC6"/>
<organism evidence="5 6">
    <name type="scientific">Vineibacter terrae</name>
    <dbReference type="NCBI Taxonomy" id="2586908"/>
    <lineage>
        <taxon>Bacteria</taxon>
        <taxon>Pseudomonadati</taxon>
        <taxon>Pseudomonadota</taxon>
        <taxon>Alphaproteobacteria</taxon>
        <taxon>Hyphomicrobiales</taxon>
        <taxon>Vineibacter</taxon>
    </lineage>
</organism>
<dbReference type="RefSeq" id="WP_147849225.1">
    <property type="nucleotide sequence ID" value="NZ_VDUZ01000027.1"/>
</dbReference>
<keyword evidence="6" id="KW-1185">Reference proteome</keyword>
<dbReference type="InterPro" id="IPR036737">
    <property type="entry name" value="OmpA-like_sf"/>
</dbReference>
<keyword evidence="2" id="KW-0175">Coiled coil</keyword>
<dbReference type="EMBL" id="VDUZ01000027">
    <property type="protein sequence ID" value="TXL73206.1"/>
    <property type="molecule type" value="Genomic_DNA"/>
</dbReference>
<dbReference type="Pfam" id="PF00691">
    <property type="entry name" value="OmpA"/>
    <property type="match status" value="1"/>
</dbReference>
<reference evidence="5 6" key="1">
    <citation type="submission" date="2019-06" db="EMBL/GenBank/DDBJ databases">
        <title>New taxonomy in bacterial strain CC-CFT640, isolated from vineyard.</title>
        <authorList>
            <person name="Lin S.-Y."/>
            <person name="Tsai C.-F."/>
            <person name="Young C.-C."/>
        </authorList>
    </citation>
    <scope>NUCLEOTIDE SEQUENCE [LARGE SCALE GENOMIC DNA]</scope>
    <source>
        <strain evidence="5 6">CC-CFT640</strain>
    </source>
</reference>
<feature type="transmembrane region" description="Helical" evidence="3">
    <location>
        <begin position="20"/>
        <end position="41"/>
    </location>
</feature>
<feature type="coiled-coil region" evidence="2">
    <location>
        <begin position="147"/>
        <end position="202"/>
    </location>
</feature>
<accession>A0A5C8PHC6</accession>
<name>A0A5C8PHC6_9HYPH</name>
<evidence type="ECO:0000313" key="6">
    <source>
        <dbReference type="Proteomes" id="UP000321638"/>
    </source>
</evidence>
<dbReference type="Proteomes" id="UP000321638">
    <property type="component" value="Unassembled WGS sequence"/>
</dbReference>
<evidence type="ECO:0000256" key="1">
    <source>
        <dbReference type="PROSITE-ProRule" id="PRU00473"/>
    </source>
</evidence>
<dbReference type="InterPro" id="IPR006665">
    <property type="entry name" value="OmpA-like"/>
</dbReference>
<dbReference type="GO" id="GO:0016020">
    <property type="term" value="C:membrane"/>
    <property type="evidence" value="ECO:0007669"/>
    <property type="project" value="UniProtKB-UniRule"/>
</dbReference>
<feature type="coiled-coil region" evidence="2">
    <location>
        <begin position="228"/>
        <end position="318"/>
    </location>
</feature>
<keyword evidence="3" id="KW-1133">Transmembrane helix</keyword>
<protein>
    <submittedName>
        <fullName evidence="5">OmpA family protein</fullName>
    </submittedName>
</protein>
<feature type="domain" description="OmpA-like" evidence="4">
    <location>
        <begin position="361"/>
        <end position="487"/>
    </location>
</feature>
<dbReference type="PANTHER" id="PTHR30329">
    <property type="entry name" value="STATOR ELEMENT OF FLAGELLAR MOTOR COMPLEX"/>
    <property type="match status" value="1"/>
</dbReference>
<dbReference type="CDD" id="cd07185">
    <property type="entry name" value="OmpA_C-like"/>
    <property type="match status" value="1"/>
</dbReference>
<dbReference type="Gene3D" id="1.10.287.1490">
    <property type="match status" value="1"/>
</dbReference>
<evidence type="ECO:0000313" key="5">
    <source>
        <dbReference type="EMBL" id="TXL73206.1"/>
    </source>
</evidence>
<proteinExistence type="predicted"/>
<comment type="caution">
    <text evidence="5">The sequence shown here is derived from an EMBL/GenBank/DDBJ whole genome shotgun (WGS) entry which is preliminary data.</text>
</comment>
<dbReference type="SUPFAM" id="SSF103088">
    <property type="entry name" value="OmpA-like"/>
    <property type="match status" value="1"/>
</dbReference>
<evidence type="ECO:0000256" key="3">
    <source>
        <dbReference type="SAM" id="Phobius"/>
    </source>
</evidence>
<gene>
    <name evidence="5" type="ORF">FHP25_22560</name>
</gene>
<dbReference type="OrthoDB" id="9815217at2"/>
<dbReference type="InterPro" id="IPR050330">
    <property type="entry name" value="Bact_OuterMem_StrucFunc"/>
</dbReference>
<keyword evidence="1 3" id="KW-0472">Membrane</keyword>
<evidence type="ECO:0000259" key="4">
    <source>
        <dbReference type="PROSITE" id="PS51123"/>
    </source>
</evidence>